<dbReference type="PANTHER" id="PTHR36115">
    <property type="entry name" value="PROLINE-RICH ANTIGEN HOMOLOG-RELATED"/>
    <property type="match status" value="1"/>
</dbReference>
<evidence type="ECO:0000259" key="7">
    <source>
        <dbReference type="Pfam" id="PF06271"/>
    </source>
</evidence>
<dbReference type="GO" id="GO:0005886">
    <property type="term" value="C:plasma membrane"/>
    <property type="evidence" value="ECO:0007669"/>
    <property type="project" value="UniProtKB-SubCell"/>
</dbReference>
<keyword evidence="4" id="KW-1133">Transmembrane helix</keyword>
<feature type="domain" description="RDD" evidence="7">
    <location>
        <begin position="87"/>
        <end position="215"/>
    </location>
</feature>
<evidence type="ECO:0000256" key="6">
    <source>
        <dbReference type="SAM" id="MobiDB-lite"/>
    </source>
</evidence>
<feature type="compositionally biased region" description="Pro residues" evidence="6">
    <location>
        <begin position="7"/>
        <end position="17"/>
    </location>
</feature>
<evidence type="ECO:0000256" key="4">
    <source>
        <dbReference type="ARBA" id="ARBA00022989"/>
    </source>
</evidence>
<organism evidence="8 9">
    <name type="scientific">Eiseniibacteriota bacterium</name>
    <dbReference type="NCBI Taxonomy" id="2212470"/>
    <lineage>
        <taxon>Bacteria</taxon>
        <taxon>Candidatus Eiseniibacteriota</taxon>
    </lineage>
</organism>
<evidence type="ECO:0000256" key="3">
    <source>
        <dbReference type="ARBA" id="ARBA00022692"/>
    </source>
</evidence>
<proteinExistence type="predicted"/>
<evidence type="ECO:0000313" key="9">
    <source>
        <dbReference type="Proteomes" id="UP000696931"/>
    </source>
</evidence>
<feature type="compositionally biased region" description="Low complexity" evidence="6">
    <location>
        <begin position="18"/>
        <end position="27"/>
    </location>
</feature>
<feature type="region of interest" description="Disordered" evidence="6">
    <location>
        <begin position="1"/>
        <end position="59"/>
    </location>
</feature>
<comment type="caution">
    <text evidence="8">The sequence shown here is derived from an EMBL/GenBank/DDBJ whole genome shotgun (WGS) entry which is preliminary data.</text>
</comment>
<accession>A0A933SCI9</accession>
<keyword evidence="3" id="KW-0812">Transmembrane</keyword>
<dbReference type="EMBL" id="JACRIW010000034">
    <property type="protein sequence ID" value="MBI5168770.1"/>
    <property type="molecule type" value="Genomic_DNA"/>
</dbReference>
<keyword evidence="5" id="KW-0472">Membrane</keyword>
<protein>
    <submittedName>
        <fullName evidence="8">RDD family protein</fullName>
    </submittedName>
</protein>
<dbReference type="AlphaFoldDB" id="A0A933SCI9"/>
<name>A0A933SCI9_UNCEI</name>
<dbReference type="InterPro" id="IPR051791">
    <property type="entry name" value="Pra-immunoreactive"/>
</dbReference>
<sequence>MLARSAPPAPPAPPAGPAEPAELVAPATGAPTEQAVEHAGPLVTEPAAASPAWSPPAPPPPPVPSAWMPSAPTAAFASPASAPAPPYAGFWRRLVAMVLDGLVLFFPQAILRVALGLPVLSYDDEWGDKTVLTTEILGLAMGFLYCAVLESSGAQGSLGQQALGLAVTDMHGRRIGFGRALARQFAKIVSSLLCGMGYAFQLWNGKRQTLHDAMTGCLVVRRDESVARDSGGSFVVAS</sequence>
<evidence type="ECO:0000256" key="2">
    <source>
        <dbReference type="ARBA" id="ARBA00022475"/>
    </source>
</evidence>
<evidence type="ECO:0000256" key="5">
    <source>
        <dbReference type="ARBA" id="ARBA00023136"/>
    </source>
</evidence>
<comment type="subcellular location">
    <subcellularLocation>
        <location evidence="1">Cell membrane</location>
        <topology evidence="1">Multi-pass membrane protein</topology>
    </subcellularLocation>
</comment>
<dbReference type="InterPro" id="IPR010432">
    <property type="entry name" value="RDD"/>
</dbReference>
<evidence type="ECO:0000256" key="1">
    <source>
        <dbReference type="ARBA" id="ARBA00004651"/>
    </source>
</evidence>
<reference evidence="8" key="1">
    <citation type="submission" date="2020-07" db="EMBL/GenBank/DDBJ databases">
        <title>Huge and variable diversity of episymbiotic CPR bacteria and DPANN archaea in groundwater ecosystems.</title>
        <authorList>
            <person name="He C.Y."/>
            <person name="Keren R."/>
            <person name="Whittaker M."/>
            <person name="Farag I.F."/>
            <person name="Doudna J."/>
            <person name="Cate J.H.D."/>
            <person name="Banfield J.F."/>
        </authorList>
    </citation>
    <scope>NUCLEOTIDE SEQUENCE</scope>
    <source>
        <strain evidence="8">NC_groundwater_1813_Pr3_B-0.1um_71_17</strain>
    </source>
</reference>
<gene>
    <name evidence="8" type="ORF">HZA61_04705</name>
</gene>
<keyword evidence="2" id="KW-1003">Cell membrane</keyword>
<dbReference type="Proteomes" id="UP000696931">
    <property type="component" value="Unassembled WGS sequence"/>
</dbReference>
<evidence type="ECO:0000313" key="8">
    <source>
        <dbReference type="EMBL" id="MBI5168770.1"/>
    </source>
</evidence>
<dbReference type="Pfam" id="PF06271">
    <property type="entry name" value="RDD"/>
    <property type="match status" value="1"/>
</dbReference>